<dbReference type="Gene3D" id="2.130.10.10">
    <property type="entry name" value="YVTN repeat-like/Quinoprotein amine dehydrogenase"/>
    <property type="match status" value="1"/>
</dbReference>
<evidence type="ECO:0000313" key="5">
    <source>
        <dbReference type="EMBL" id="CBX97772.1"/>
    </source>
</evidence>
<dbReference type="PROSITE" id="PS50837">
    <property type="entry name" value="NACHT"/>
    <property type="match status" value="1"/>
</dbReference>
<keyword evidence="1 3" id="KW-0853">WD repeat</keyword>
<proteinExistence type="predicted"/>
<protein>
    <submittedName>
        <fullName evidence="5">Similar to gi|17225202|gb|AAL37297.1|AF323581_1 beta transducin-like protein HET-E4s</fullName>
    </submittedName>
</protein>
<evidence type="ECO:0000256" key="3">
    <source>
        <dbReference type="PROSITE-ProRule" id="PRU00221"/>
    </source>
</evidence>
<dbReference type="PROSITE" id="PS50082">
    <property type="entry name" value="WD_REPEATS_2"/>
    <property type="match status" value="3"/>
</dbReference>
<sequence>MENEELSIIRFNEDTKPPYAILSHMWGAEADEIFASVGNKPRSMACSTSGSILCCIDKANQAELSLAIRSMFLWYRNAARCYAYLSDEADFCKSEWFTRGWTLQELLAPSSIHEVTNIPRTALQGTPLSQFGVEERLRWSEHRRTTRLEDNVYSRFGIFDVDLAPCYGEGLVGAFGRFHDEINKTEQCIRDLCSTDSGDDKKRIEDTKGGLLKESYCWVLHSDTFQQWYKDSENQLLWIKGDPGKGKTMLLCGIIDELQSLMLHGPRLSYFFCQEFNGRINSATAVLRGLLYMMVSQQLSLVLHIWRKYDRLGKTMFEDLNAWFALVEILTDVLRDPRLTTAYLIIDALDKCVTGLPKLLDFIAKQSFASSRVKWIAGCEIRLSLELNATSVTTAVLAFIKQRVSKLAQQNKYDEQTERALIKNLVSNADDTFLWVALVCQHTEKTNKRHVLRKLKLFPPRLNSLYQRMLQQIFKIDNAELCKQVLAAVTLLYRPVTLKELVTLVKQLEDIADDTELQEIIKLCGSFLTLREHTVYFVHQSAKKFLLDNADQELSPAGPEAVHQTFFTRSLQIMSTTLRRDMYGLEALGMTIDEIKMPEPDPLAALRCSCVHWIDHLCELKPTSSATYAGYLRDGDVVDEFLSKMYLYWLESLSLCKSVSKGVVSMGKLQILVQRQREATGFTRLVYDAHRFVMYHKQAIESSPLQAYRSALLFSPTQSIVRQLFQQEGPKDITVNLDIGDEWTACLQTLEGHVAAVTSVAFSLDVRRLASASQDRTIKIWDVSSGACMLTLKGHGDAVNSVAFSPNMTRLALPTYNSTIKIWDISSSSGAYLQTLKGHSRRVRSVTFSPDLTRLASASYDGAVKIWDKSGNLLNSPLA</sequence>
<dbReference type="PANTHER" id="PTHR10622:SF13">
    <property type="entry name" value="NACHT DOMAIN-CONTAINING PROTEIN"/>
    <property type="match status" value="1"/>
</dbReference>
<evidence type="ECO:0000259" key="4">
    <source>
        <dbReference type="PROSITE" id="PS50837"/>
    </source>
</evidence>
<dbReference type="Proteomes" id="UP000002668">
    <property type="component" value="Genome"/>
</dbReference>
<dbReference type="SUPFAM" id="SSF50978">
    <property type="entry name" value="WD40 repeat-like"/>
    <property type="match status" value="1"/>
</dbReference>
<reference evidence="6" key="1">
    <citation type="journal article" date="2011" name="Nat. Commun.">
        <title>Effector diversification within compartments of the Leptosphaeria maculans genome affected by Repeat-Induced Point mutations.</title>
        <authorList>
            <person name="Rouxel T."/>
            <person name="Grandaubert J."/>
            <person name="Hane J.K."/>
            <person name="Hoede C."/>
            <person name="van de Wouw A.P."/>
            <person name="Couloux A."/>
            <person name="Dominguez V."/>
            <person name="Anthouard V."/>
            <person name="Bally P."/>
            <person name="Bourras S."/>
            <person name="Cozijnsen A.J."/>
            <person name="Ciuffetti L.M."/>
            <person name="Degrave A."/>
            <person name="Dilmaghani A."/>
            <person name="Duret L."/>
            <person name="Fudal I."/>
            <person name="Goodwin S.B."/>
            <person name="Gout L."/>
            <person name="Glaser N."/>
            <person name="Linglin J."/>
            <person name="Kema G.H.J."/>
            <person name="Lapalu N."/>
            <person name="Lawrence C.B."/>
            <person name="May K."/>
            <person name="Meyer M."/>
            <person name="Ollivier B."/>
            <person name="Poulain J."/>
            <person name="Schoch C.L."/>
            <person name="Simon A."/>
            <person name="Spatafora J.W."/>
            <person name="Stachowiak A."/>
            <person name="Turgeon B.G."/>
            <person name="Tyler B.M."/>
            <person name="Vincent D."/>
            <person name="Weissenbach J."/>
            <person name="Amselem J."/>
            <person name="Quesneville H."/>
            <person name="Oliver R.P."/>
            <person name="Wincker P."/>
            <person name="Balesdent M.-H."/>
            <person name="Howlett B.J."/>
        </authorList>
    </citation>
    <scope>NUCLEOTIDE SEQUENCE [LARGE SCALE GENOMIC DNA]</scope>
    <source>
        <strain evidence="6">JN3 / isolate v23.1.3 / race Av1-4-5-6-7-8</strain>
    </source>
</reference>
<dbReference type="InterPro" id="IPR007111">
    <property type="entry name" value="NACHT_NTPase"/>
</dbReference>
<name>E5A2H6_LEPMJ</name>
<dbReference type="InterPro" id="IPR027417">
    <property type="entry name" value="P-loop_NTPase"/>
</dbReference>
<dbReference type="Pfam" id="PF24883">
    <property type="entry name" value="NPHP3_N"/>
    <property type="match status" value="1"/>
</dbReference>
<evidence type="ECO:0000313" key="6">
    <source>
        <dbReference type="Proteomes" id="UP000002668"/>
    </source>
</evidence>
<dbReference type="PROSITE" id="PS50294">
    <property type="entry name" value="WD_REPEATS_REGION"/>
    <property type="match status" value="3"/>
</dbReference>
<dbReference type="SMART" id="SM00320">
    <property type="entry name" value="WD40"/>
    <property type="match status" value="3"/>
</dbReference>
<feature type="repeat" description="WD" evidence="3">
    <location>
        <begin position="750"/>
        <end position="791"/>
    </location>
</feature>
<dbReference type="InterPro" id="IPR019775">
    <property type="entry name" value="WD40_repeat_CS"/>
</dbReference>
<dbReference type="PROSITE" id="PS00678">
    <property type="entry name" value="WD_REPEATS_1"/>
    <property type="match status" value="1"/>
</dbReference>
<keyword evidence="2" id="KW-0677">Repeat</keyword>
<dbReference type="PANTHER" id="PTHR10622">
    <property type="entry name" value="HET DOMAIN-CONTAINING PROTEIN"/>
    <property type="match status" value="1"/>
</dbReference>
<organism evidence="6">
    <name type="scientific">Leptosphaeria maculans (strain JN3 / isolate v23.1.3 / race Av1-4-5-6-7-8)</name>
    <name type="common">Blackleg fungus</name>
    <name type="synonym">Phoma lingam</name>
    <dbReference type="NCBI Taxonomy" id="985895"/>
    <lineage>
        <taxon>Eukaryota</taxon>
        <taxon>Fungi</taxon>
        <taxon>Dikarya</taxon>
        <taxon>Ascomycota</taxon>
        <taxon>Pezizomycotina</taxon>
        <taxon>Dothideomycetes</taxon>
        <taxon>Pleosporomycetidae</taxon>
        <taxon>Pleosporales</taxon>
        <taxon>Pleosporineae</taxon>
        <taxon>Leptosphaeriaceae</taxon>
        <taxon>Plenodomus</taxon>
        <taxon>Plenodomus lingam/Leptosphaeria maculans species complex</taxon>
    </lineage>
</organism>
<dbReference type="InterPro" id="IPR036322">
    <property type="entry name" value="WD40_repeat_dom_sf"/>
</dbReference>
<feature type="repeat" description="WD" evidence="3">
    <location>
        <begin position="792"/>
        <end position="833"/>
    </location>
</feature>
<dbReference type="PRINTS" id="PR00320">
    <property type="entry name" value="GPROTEINBRPT"/>
</dbReference>
<dbReference type="InterPro" id="IPR020472">
    <property type="entry name" value="WD40_PAC1"/>
</dbReference>
<dbReference type="Gene3D" id="3.40.50.300">
    <property type="entry name" value="P-loop containing nucleotide triphosphate hydrolases"/>
    <property type="match status" value="1"/>
</dbReference>
<dbReference type="eggNOG" id="KOG0266">
    <property type="taxonomic scope" value="Eukaryota"/>
</dbReference>
<dbReference type="OMA" id="PRYRASC"/>
<dbReference type="Pfam" id="PF00400">
    <property type="entry name" value="WD40"/>
    <property type="match status" value="3"/>
</dbReference>
<keyword evidence="6" id="KW-1185">Reference proteome</keyword>
<evidence type="ECO:0000256" key="1">
    <source>
        <dbReference type="ARBA" id="ARBA00022574"/>
    </source>
</evidence>
<dbReference type="EMBL" id="FP929132">
    <property type="protein sequence ID" value="CBX97772.1"/>
    <property type="molecule type" value="Genomic_DNA"/>
</dbReference>
<dbReference type="InterPro" id="IPR015943">
    <property type="entry name" value="WD40/YVTN_repeat-like_dom_sf"/>
</dbReference>
<dbReference type="AlphaFoldDB" id="E5A2H6"/>
<dbReference type="InterPro" id="IPR054471">
    <property type="entry name" value="GPIID_WHD"/>
</dbReference>
<dbReference type="VEuPathDB" id="FungiDB:LEMA_P091810.1"/>
<dbReference type="Pfam" id="PF22939">
    <property type="entry name" value="WHD_GPIID"/>
    <property type="match status" value="1"/>
</dbReference>
<dbReference type="OrthoDB" id="538223at2759"/>
<accession>E5A2H6</accession>
<dbReference type="InParanoid" id="E5A2H6"/>
<dbReference type="InterPro" id="IPR056884">
    <property type="entry name" value="NPHP3-like_N"/>
</dbReference>
<feature type="domain" description="NACHT" evidence="4">
    <location>
        <begin position="235"/>
        <end position="351"/>
    </location>
</feature>
<evidence type="ECO:0000256" key="2">
    <source>
        <dbReference type="ARBA" id="ARBA00022737"/>
    </source>
</evidence>
<dbReference type="HOGENOM" id="CLU_000288_6_16_1"/>
<dbReference type="InterPro" id="IPR001680">
    <property type="entry name" value="WD40_rpt"/>
</dbReference>
<gene>
    <name evidence="5" type="ORF">LEMA_P091810.1</name>
</gene>
<dbReference type="STRING" id="985895.E5A2H6"/>
<feature type="repeat" description="WD" evidence="3">
    <location>
        <begin position="836"/>
        <end position="868"/>
    </location>
</feature>